<dbReference type="EMBL" id="BAAAYV010000024">
    <property type="protein sequence ID" value="GAA3666961.1"/>
    <property type="molecule type" value="Genomic_DNA"/>
</dbReference>
<evidence type="ECO:0000256" key="1">
    <source>
        <dbReference type="SAM" id="Phobius"/>
    </source>
</evidence>
<organism evidence="2 3">
    <name type="scientific">Microbacterium marinilacus</name>
    <dbReference type="NCBI Taxonomy" id="415209"/>
    <lineage>
        <taxon>Bacteria</taxon>
        <taxon>Bacillati</taxon>
        <taxon>Actinomycetota</taxon>
        <taxon>Actinomycetes</taxon>
        <taxon>Micrococcales</taxon>
        <taxon>Microbacteriaceae</taxon>
        <taxon>Microbacterium</taxon>
    </lineage>
</organism>
<keyword evidence="3" id="KW-1185">Reference proteome</keyword>
<accession>A0ABP7BST4</accession>
<evidence type="ECO:0008006" key="4">
    <source>
        <dbReference type="Google" id="ProtNLM"/>
    </source>
</evidence>
<name>A0ABP7BST4_9MICO</name>
<gene>
    <name evidence="2" type="ORF">GCM10022202_31310</name>
</gene>
<feature type="transmembrane region" description="Helical" evidence="1">
    <location>
        <begin position="36"/>
        <end position="56"/>
    </location>
</feature>
<keyword evidence="1" id="KW-0812">Transmembrane</keyword>
<dbReference type="RefSeq" id="WP_221860875.1">
    <property type="nucleotide sequence ID" value="NZ_JAIJZW010000020.1"/>
</dbReference>
<reference evidence="3" key="1">
    <citation type="journal article" date="2019" name="Int. J. Syst. Evol. Microbiol.">
        <title>The Global Catalogue of Microorganisms (GCM) 10K type strain sequencing project: providing services to taxonomists for standard genome sequencing and annotation.</title>
        <authorList>
            <consortium name="The Broad Institute Genomics Platform"/>
            <consortium name="The Broad Institute Genome Sequencing Center for Infectious Disease"/>
            <person name="Wu L."/>
            <person name="Ma J."/>
        </authorList>
    </citation>
    <scope>NUCLEOTIDE SEQUENCE [LARGE SCALE GENOMIC DNA]</scope>
    <source>
        <strain evidence="3">JCM 16546</strain>
    </source>
</reference>
<keyword evidence="1" id="KW-0472">Membrane</keyword>
<comment type="caution">
    <text evidence="2">The sequence shown here is derived from an EMBL/GenBank/DDBJ whole genome shotgun (WGS) entry which is preliminary data.</text>
</comment>
<feature type="transmembrane region" description="Helical" evidence="1">
    <location>
        <begin position="136"/>
        <end position="159"/>
    </location>
</feature>
<sequence>MPGPLLIIVLALIVALIIFLLAQQLFWSRLDIRRPWALPVILGGVGILLVSLRPFPMTVVDLVISGVLFVAAFLTGIAMAAITQFRPIASPGKSSSTEVGADRLEERTGWGGIAMLALLVVARVVLSLVLKNDGAGYMATSGILLLLFAANRVAYVIAIRPRVRRAVARLSHSTA</sequence>
<feature type="transmembrane region" description="Helical" evidence="1">
    <location>
        <begin position="6"/>
        <end position="27"/>
    </location>
</feature>
<proteinExistence type="predicted"/>
<feature type="transmembrane region" description="Helical" evidence="1">
    <location>
        <begin position="110"/>
        <end position="130"/>
    </location>
</feature>
<evidence type="ECO:0000313" key="3">
    <source>
        <dbReference type="Proteomes" id="UP001410795"/>
    </source>
</evidence>
<feature type="transmembrane region" description="Helical" evidence="1">
    <location>
        <begin position="62"/>
        <end position="83"/>
    </location>
</feature>
<protein>
    <recommendedName>
        <fullName evidence="4">DUF1453 family protein</fullName>
    </recommendedName>
</protein>
<evidence type="ECO:0000313" key="2">
    <source>
        <dbReference type="EMBL" id="GAA3666961.1"/>
    </source>
</evidence>
<dbReference type="Proteomes" id="UP001410795">
    <property type="component" value="Unassembled WGS sequence"/>
</dbReference>
<keyword evidence="1" id="KW-1133">Transmembrane helix</keyword>